<gene>
    <name evidence="3" type="ORF">Vse01_57580</name>
</gene>
<accession>A0A9W5UXM3</accession>
<organism evidence="3 4">
    <name type="scientific">Micromonospora sediminimaris</name>
    <dbReference type="NCBI Taxonomy" id="547162"/>
    <lineage>
        <taxon>Bacteria</taxon>
        <taxon>Bacillati</taxon>
        <taxon>Actinomycetota</taxon>
        <taxon>Actinomycetes</taxon>
        <taxon>Micromonosporales</taxon>
        <taxon>Micromonosporaceae</taxon>
        <taxon>Micromonospora</taxon>
    </lineage>
</organism>
<dbReference type="PANTHER" id="PTHR46832:SF1">
    <property type="entry name" value="5'-METHYLTHIOADENOSINE_S-ADENOSYLHOMOCYSTEINE NUCLEOSIDASE"/>
    <property type="match status" value="1"/>
</dbReference>
<dbReference type="SUPFAM" id="SSF53167">
    <property type="entry name" value="Purine and uridine phosphorylases"/>
    <property type="match status" value="1"/>
</dbReference>
<evidence type="ECO:0000259" key="2">
    <source>
        <dbReference type="Pfam" id="PF01048"/>
    </source>
</evidence>
<name>A0A9W5UXM3_9ACTN</name>
<evidence type="ECO:0000256" key="1">
    <source>
        <dbReference type="SAM" id="MobiDB-lite"/>
    </source>
</evidence>
<dbReference type="GO" id="GO:0009116">
    <property type="term" value="P:nucleoside metabolic process"/>
    <property type="evidence" value="ECO:0007669"/>
    <property type="project" value="InterPro"/>
</dbReference>
<keyword evidence="4" id="KW-1185">Reference proteome</keyword>
<dbReference type="GO" id="GO:0008930">
    <property type="term" value="F:methylthioadenosine nucleosidase activity"/>
    <property type="evidence" value="ECO:0007669"/>
    <property type="project" value="TreeGrafter"/>
</dbReference>
<dbReference type="PANTHER" id="PTHR46832">
    <property type="entry name" value="5'-METHYLTHIOADENOSINE/S-ADENOSYLHOMOCYSTEINE NUCLEOSIDASE"/>
    <property type="match status" value="1"/>
</dbReference>
<dbReference type="GO" id="GO:0005829">
    <property type="term" value="C:cytosol"/>
    <property type="evidence" value="ECO:0007669"/>
    <property type="project" value="TreeGrafter"/>
</dbReference>
<dbReference type="Proteomes" id="UP000607311">
    <property type="component" value="Unassembled WGS sequence"/>
</dbReference>
<comment type="caution">
    <text evidence="3">The sequence shown here is derived from an EMBL/GenBank/DDBJ whole genome shotgun (WGS) entry which is preliminary data.</text>
</comment>
<dbReference type="EMBL" id="BOPD01000057">
    <property type="protein sequence ID" value="GIJ36610.1"/>
    <property type="molecule type" value="Genomic_DNA"/>
</dbReference>
<evidence type="ECO:0000313" key="3">
    <source>
        <dbReference type="EMBL" id="GIJ36610.1"/>
    </source>
</evidence>
<dbReference type="GO" id="GO:0008782">
    <property type="term" value="F:adenosylhomocysteine nucleosidase activity"/>
    <property type="evidence" value="ECO:0007669"/>
    <property type="project" value="TreeGrafter"/>
</dbReference>
<reference evidence="3" key="1">
    <citation type="submission" date="2021-01" db="EMBL/GenBank/DDBJ databases">
        <title>Whole genome shotgun sequence of Verrucosispora sediminis NBRC 107745.</title>
        <authorList>
            <person name="Komaki H."/>
            <person name="Tamura T."/>
        </authorList>
    </citation>
    <scope>NUCLEOTIDE SEQUENCE</scope>
    <source>
        <strain evidence="3">NBRC 107745</strain>
    </source>
</reference>
<dbReference type="InterPro" id="IPR000845">
    <property type="entry name" value="Nucleoside_phosphorylase_d"/>
</dbReference>
<dbReference type="InterPro" id="IPR035994">
    <property type="entry name" value="Nucleoside_phosphorylase_sf"/>
</dbReference>
<feature type="region of interest" description="Disordered" evidence="1">
    <location>
        <begin position="24"/>
        <end position="57"/>
    </location>
</feature>
<feature type="domain" description="Nucleoside phosphorylase" evidence="2">
    <location>
        <begin position="62"/>
        <end position="300"/>
    </location>
</feature>
<dbReference type="AlphaFoldDB" id="A0A9W5UXM3"/>
<protein>
    <recommendedName>
        <fullName evidence="2">Nucleoside phosphorylase domain-containing protein</fullName>
    </recommendedName>
</protein>
<sequence length="316" mass="33806">MGSDNTGANFGIRAGGNIGNISNIKDSFKSGGPAAPHPNARTGGDSGAASGRSGEQTPPVDIAVLTVLSPEMQAMTEVFQRATDYRRPAPSDQRRVHQATFTTPYGRLNAVLMQTMDRNQRSAATAYAFLRQVHRPRLVALVGIAGGISERVDVGDVVIADQVIYYDERREAANITYRRGEATAVPARMSLSLSDLFSTRGEPFVLPSVETRTFFKVVRGPIGSGGAVITDEASDIRAYLQSFHEKCLAVETEAGGLVQAFREDLDTSADAVSWVVVRGVSDHADAAKGHRDHDLAARHAGVAFESLLPFLGHSPT</sequence>
<dbReference type="GO" id="GO:0019284">
    <property type="term" value="P:L-methionine salvage from S-adenosylmethionine"/>
    <property type="evidence" value="ECO:0007669"/>
    <property type="project" value="TreeGrafter"/>
</dbReference>
<evidence type="ECO:0000313" key="4">
    <source>
        <dbReference type="Proteomes" id="UP000607311"/>
    </source>
</evidence>
<dbReference type="OrthoDB" id="3665249at2"/>
<dbReference type="Pfam" id="PF01048">
    <property type="entry name" value="PNP_UDP_1"/>
    <property type="match status" value="1"/>
</dbReference>
<dbReference type="Gene3D" id="3.40.50.1580">
    <property type="entry name" value="Nucleoside phosphorylase domain"/>
    <property type="match status" value="1"/>
</dbReference>
<dbReference type="RefSeq" id="WP_093401841.1">
    <property type="nucleotide sequence ID" value="NZ_BOPD01000057.1"/>
</dbReference>
<feature type="compositionally biased region" description="Low complexity" evidence="1">
    <location>
        <begin position="40"/>
        <end position="54"/>
    </location>
</feature>
<proteinExistence type="predicted"/>